<dbReference type="EMBL" id="CP009249">
    <property type="protein sequence ID" value="APT92371.1"/>
    <property type="molecule type" value="Genomic_DNA"/>
</dbReference>
<organism evidence="1 2">
    <name type="scientific">Corynebacterium phocae</name>
    <dbReference type="NCBI Taxonomy" id="161895"/>
    <lineage>
        <taxon>Bacteria</taxon>
        <taxon>Bacillati</taxon>
        <taxon>Actinomycetota</taxon>
        <taxon>Actinomycetes</taxon>
        <taxon>Mycobacteriales</taxon>
        <taxon>Corynebacteriaceae</taxon>
        <taxon>Corynebacterium</taxon>
    </lineage>
</organism>
<proteinExistence type="predicted"/>
<accession>A0A1L7D2Z9</accession>
<dbReference type="STRING" id="161895.CPHO_05095"/>
<evidence type="ECO:0000313" key="2">
    <source>
        <dbReference type="Proteomes" id="UP000185491"/>
    </source>
</evidence>
<protein>
    <submittedName>
        <fullName evidence="1">Uncharacterized protein</fullName>
    </submittedName>
</protein>
<dbReference type="KEGG" id="cpho:CPHO_05095"/>
<sequence>MAYLLIVPSSPALVEELAPADPASRRLRHVARRMGRQYLPPEHPPKLDIVCSQDKKWRTGIAGSFRAWGAPHTQVGSGNFLGELVVRYIFPAVPVGTVATRLCDVEHGAGAVTAVAIDGSAGLTARAPLALVPHAERAHQWCLSVLAGARPEVPSESWLREAGIIEPSMWIELANISPRHAVVLAEDSSLGVGRFVAHWEV</sequence>
<reference evidence="1 2" key="1">
    <citation type="submission" date="2014-08" db="EMBL/GenBank/DDBJ databases">
        <title>Complete genome sequence of Corynebacterium phocae M408/89/1(T)(=DSM 44612(T)), isolated from the common seal (Phoca vitulina).</title>
        <authorList>
            <person name="Ruckert C."/>
            <person name="Albersmeier A."/>
            <person name="Winkler A."/>
            <person name="Kalinowski J."/>
        </authorList>
    </citation>
    <scope>NUCLEOTIDE SEQUENCE [LARGE SCALE GENOMIC DNA]</scope>
    <source>
        <strain evidence="1 2">M408/89/1</strain>
    </source>
</reference>
<keyword evidence="2" id="KW-1185">Reference proteome</keyword>
<name>A0A1L7D2Z9_9CORY</name>
<evidence type="ECO:0000313" key="1">
    <source>
        <dbReference type="EMBL" id="APT92371.1"/>
    </source>
</evidence>
<dbReference type="AlphaFoldDB" id="A0A1L7D2Z9"/>
<dbReference type="Proteomes" id="UP000185491">
    <property type="component" value="Chromosome"/>
</dbReference>
<gene>
    <name evidence="1" type="ORF">CPHO_05095</name>
</gene>
<dbReference type="OrthoDB" id="4774928at2"/>
<dbReference type="RefSeq" id="WP_075733765.1">
    <property type="nucleotide sequence ID" value="NZ_CP009249.1"/>
</dbReference>